<gene>
    <name evidence="5" type="ORF">METZ01_LOCUS495524</name>
</gene>
<evidence type="ECO:0000313" key="5">
    <source>
        <dbReference type="EMBL" id="SVE42670.1"/>
    </source>
</evidence>
<evidence type="ECO:0008006" key="6">
    <source>
        <dbReference type="Google" id="ProtNLM"/>
    </source>
</evidence>
<dbReference type="GO" id="GO:0051536">
    <property type="term" value="F:iron-sulfur cluster binding"/>
    <property type="evidence" value="ECO:0007669"/>
    <property type="project" value="UniProtKB-KW"/>
</dbReference>
<dbReference type="AlphaFoldDB" id="A0A383DEC5"/>
<dbReference type="InterPro" id="IPR013785">
    <property type="entry name" value="Aldolase_TIM"/>
</dbReference>
<dbReference type="InterPro" id="IPR058240">
    <property type="entry name" value="rSAM_sf"/>
</dbReference>
<dbReference type="GO" id="GO:0003824">
    <property type="term" value="F:catalytic activity"/>
    <property type="evidence" value="ECO:0007669"/>
    <property type="project" value="InterPro"/>
</dbReference>
<sequence>MDQETLHEVFRREIKDRKIPWSLGKTCPVKCTFCYEKDHSYRTTFPTPLTTQEHWKFIKSEIDKYPTRTDESWVIGGNEYMEWTDLFLHPRAMDWLEEFLETTDKKVTLFTVGYTPPERINRLAERFPGRVNYELSVITLG</sequence>
<evidence type="ECO:0000256" key="3">
    <source>
        <dbReference type="ARBA" id="ARBA00023004"/>
    </source>
</evidence>
<accession>A0A383DEC5</accession>
<name>A0A383DEC5_9ZZZZ</name>
<reference evidence="5" key="1">
    <citation type="submission" date="2018-05" db="EMBL/GenBank/DDBJ databases">
        <authorList>
            <person name="Lanie J.A."/>
            <person name="Ng W.-L."/>
            <person name="Kazmierczak K.M."/>
            <person name="Andrzejewski T.M."/>
            <person name="Davidsen T.M."/>
            <person name="Wayne K.J."/>
            <person name="Tettelin H."/>
            <person name="Glass J.I."/>
            <person name="Rusch D."/>
            <person name="Podicherti R."/>
            <person name="Tsui H.-C.T."/>
            <person name="Winkler M.E."/>
        </authorList>
    </citation>
    <scope>NUCLEOTIDE SEQUENCE</scope>
</reference>
<evidence type="ECO:0000256" key="1">
    <source>
        <dbReference type="ARBA" id="ARBA00022691"/>
    </source>
</evidence>
<dbReference type="GO" id="GO:0046872">
    <property type="term" value="F:metal ion binding"/>
    <property type="evidence" value="ECO:0007669"/>
    <property type="project" value="UniProtKB-KW"/>
</dbReference>
<keyword evidence="3" id="KW-0408">Iron</keyword>
<keyword evidence="4" id="KW-0411">Iron-sulfur</keyword>
<protein>
    <recommendedName>
        <fullName evidence="6">Radical SAM core domain-containing protein</fullName>
    </recommendedName>
</protein>
<evidence type="ECO:0000256" key="2">
    <source>
        <dbReference type="ARBA" id="ARBA00022723"/>
    </source>
</evidence>
<dbReference type="SUPFAM" id="SSF102114">
    <property type="entry name" value="Radical SAM enzymes"/>
    <property type="match status" value="1"/>
</dbReference>
<dbReference type="SFLD" id="SFLDS00029">
    <property type="entry name" value="Radical_SAM"/>
    <property type="match status" value="1"/>
</dbReference>
<dbReference type="EMBL" id="UINC01216503">
    <property type="protein sequence ID" value="SVE42670.1"/>
    <property type="molecule type" value="Genomic_DNA"/>
</dbReference>
<keyword evidence="2" id="KW-0479">Metal-binding</keyword>
<organism evidence="5">
    <name type="scientific">marine metagenome</name>
    <dbReference type="NCBI Taxonomy" id="408172"/>
    <lineage>
        <taxon>unclassified sequences</taxon>
        <taxon>metagenomes</taxon>
        <taxon>ecological metagenomes</taxon>
    </lineage>
</organism>
<evidence type="ECO:0000256" key="4">
    <source>
        <dbReference type="ARBA" id="ARBA00023014"/>
    </source>
</evidence>
<keyword evidence="1" id="KW-0949">S-adenosyl-L-methionine</keyword>
<dbReference type="Gene3D" id="3.20.20.70">
    <property type="entry name" value="Aldolase class I"/>
    <property type="match status" value="1"/>
</dbReference>
<feature type="non-terminal residue" evidence="5">
    <location>
        <position position="141"/>
    </location>
</feature>
<proteinExistence type="predicted"/>
<dbReference type="InterPro" id="IPR007197">
    <property type="entry name" value="rSAM"/>
</dbReference>